<protein>
    <recommendedName>
        <fullName evidence="4">DUF2273 domain-containing protein</fullName>
    </recommendedName>
</protein>
<keyword evidence="1" id="KW-1133">Transmembrane helix</keyword>
<keyword evidence="1" id="KW-0472">Membrane</keyword>
<organism evidence="2 3">
    <name type="scientific">Candidatus Aquicultor primus</name>
    <dbReference type="NCBI Taxonomy" id="1797195"/>
    <lineage>
        <taxon>Bacteria</taxon>
        <taxon>Bacillati</taxon>
        <taxon>Actinomycetota</taxon>
        <taxon>Candidatus Aquicultoria</taxon>
        <taxon>Candidatus Aquicultorales</taxon>
        <taxon>Candidatus Aquicultoraceae</taxon>
        <taxon>Candidatus Aquicultor</taxon>
    </lineage>
</organism>
<feature type="transmembrane region" description="Helical" evidence="1">
    <location>
        <begin position="6"/>
        <end position="33"/>
    </location>
</feature>
<dbReference type="EMBL" id="MELI01000019">
    <property type="protein sequence ID" value="OFW35264.1"/>
    <property type="molecule type" value="Genomic_DNA"/>
</dbReference>
<proteinExistence type="predicted"/>
<gene>
    <name evidence="2" type="ORF">A2074_05245</name>
</gene>
<evidence type="ECO:0000313" key="3">
    <source>
        <dbReference type="Proteomes" id="UP000178086"/>
    </source>
</evidence>
<keyword evidence="1" id="KW-0812">Transmembrane</keyword>
<reference evidence="2 3" key="1">
    <citation type="journal article" date="2016" name="Nat. Commun.">
        <title>Thousands of microbial genomes shed light on interconnected biogeochemical processes in an aquifer system.</title>
        <authorList>
            <person name="Anantharaman K."/>
            <person name="Brown C.T."/>
            <person name="Hug L.A."/>
            <person name="Sharon I."/>
            <person name="Castelle C.J."/>
            <person name="Probst A.J."/>
            <person name="Thomas B.C."/>
            <person name="Singh A."/>
            <person name="Wilkins M.J."/>
            <person name="Karaoz U."/>
            <person name="Brodie E.L."/>
            <person name="Williams K.H."/>
            <person name="Hubbard S.S."/>
            <person name="Banfield J.F."/>
        </authorList>
    </citation>
    <scope>NUCLEOTIDE SEQUENCE [LARGE SCALE GENOMIC DNA]</scope>
</reference>
<sequence>MVTNTQIGVLIGFIIGVAWVAFGFEAVLLGGLFGAAGFFAGKIIDGQVDIQSYIQRYSK</sequence>
<evidence type="ECO:0000313" key="2">
    <source>
        <dbReference type="EMBL" id="OFW35264.1"/>
    </source>
</evidence>
<name>A0A1F2UQP5_9ACTN</name>
<comment type="caution">
    <text evidence="2">The sequence shown here is derived from an EMBL/GenBank/DDBJ whole genome shotgun (WGS) entry which is preliminary data.</text>
</comment>
<dbReference type="Proteomes" id="UP000178086">
    <property type="component" value="Unassembled WGS sequence"/>
</dbReference>
<accession>A0A1F2UQP5</accession>
<dbReference type="AlphaFoldDB" id="A0A1F2UQP5"/>
<evidence type="ECO:0000256" key="1">
    <source>
        <dbReference type="SAM" id="Phobius"/>
    </source>
</evidence>
<evidence type="ECO:0008006" key="4">
    <source>
        <dbReference type="Google" id="ProtNLM"/>
    </source>
</evidence>